<feature type="region of interest" description="Disordered" evidence="4">
    <location>
        <begin position="371"/>
        <end position="403"/>
    </location>
</feature>
<dbReference type="GO" id="GO:0012501">
    <property type="term" value="P:programmed cell death"/>
    <property type="evidence" value="ECO:0007669"/>
    <property type="project" value="TreeGrafter"/>
</dbReference>
<dbReference type="InterPro" id="IPR041489">
    <property type="entry name" value="PDZ_6"/>
</dbReference>
<dbReference type="PANTHER" id="PTHR22939">
    <property type="entry name" value="SERINE PROTEASE FAMILY S1C HTRA-RELATED"/>
    <property type="match status" value="1"/>
</dbReference>
<dbReference type="Pfam" id="PF13365">
    <property type="entry name" value="Trypsin_2"/>
    <property type="match status" value="1"/>
</dbReference>
<evidence type="ECO:0000256" key="2">
    <source>
        <dbReference type="ARBA" id="ARBA00022670"/>
    </source>
</evidence>
<feature type="region of interest" description="Disordered" evidence="4">
    <location>
        <begin position="31"/>
        <end position="73"/>
    </location>
</feature>
<dbReference type="EMBL" id="PVNK01000136">
    <property type="protein sequence ID" value="PRQ01050.1"/>
    <property type="molecule type" value="Genomic_DNA"/>
</dbReference>
<name>A0A2S9Y7G1_9BACT</name>
<dbReference type="EC" id="3.4.21.107" evidence="7"/>
<dbReference type="InterPro" id="IPR009003">
    <property type="entry name" value="Peptidase_S1_PA"/>
</dbReference>
<dbReference type="Pfam" id="PF13180">
    <property type="entry name" value="PDZ_2"/>
    <property type="match status" value="1"/>
</dbReference>
<dbReference type="InterPro" id="IPR001478">
    <property type="entry name" value="PDZ"/>
</dbReference>
<dbReference type="GO" id="GO:0004252">
    <property type="term" value="F:serine-type endopeptidase activity"/>
    <property type="evidence" value="ECO:0007669"/>
    <property type="project" value="InterPro"/>
</dbReference>
<dbReference type="Pfam" id="PF17820">
    <property type="entry name" value="PDZ_6"/>
    <property type="match status" value="1"/>
</dbReference>
<dbReference type="SMART" id="SM00228">
    <property type="entry name" value="PDZ"/>
    <property type="match status" value="2"/>
</dbReference>
<dbReference type="GO" id="GO:0006508">
    <property type="term" value="P:proteolysis"/>
    <property type="evidence" value="ECO:0007669"/>
    <property type="project" value="UniProtKB-KW"/>
</dbReference>
<dbReference type="RefSeq" id="WP_181197737.1">
    <property type="nucleotide sequence ID" value="NZ_PVNK01000136.1"/>
</dbReference>
<keyword evidence="5" id="KW-0732">Signal</keyword>
<organism evidence="7 8">
    <name type="scientific">Enhygromyxa salina</name>
    <dbReference type="NCBI Taxonomy" id="215803"/>
    <lineage>
        <taxon>Bacteria</taxon>
        <taxon>Pseudomonadati</taxon>
        <taxon>Myxococcota</taxon>
        <taxon>Polyangia</taxon>
        <taxon>Nannocystales</taxon>
        <taxon>Nannocystaceae</taxon>
        <taxon>Enhygromyxa</taxon>
    </lineage>
</organism>
<evidence type="ECO:0000313" key="8">
    <source>
        <dbReference type="Proteomes" id="UP000237968"/>
    </source>
</evidence>
<comment type="caution">
    <text evidence="7">The sequence shown here is derived from an EMBL/GenBank/DDBJ whole genome shotgun (WGS) entry which is preliminary data.</text>
</comment>
<keyword evidence="2 7" id="KW-0645">Protease</keyword>
<dbReference type="PANTHER" id="PTHR22939:SF129">
    <property type="entry name" value="SERINE PROTEASE HTRA2, MITOCHONDRIAL"/>
    <property type="match status" value="1"/>
</dbReference>
<feature type="signal peptide" evidence="5">
    <location>
        <begin position="1"/>
        <end position="36"/>
    </location>
</feature>
<feature type="domain" description="PDZ" evidence="6">
    <location>
        <begin position="276"/>
        <end position="363"/>
    </location>
</feature>
<evidence type="ECO:0000256" key="4">
    <source>
        <dbReference type="SAM" id="MobiDB-lite"/>
    </source>
</evidence>
<comment type="similarity">
    <text evidence="1">Belongs to the peptidase S1C family.</text>
</comment>
<keyword evidence="3 7" id="KW-0378">Hydrolase</keyword>
<evidence type="ECO:0000256" key="5">
    <source>
        <dbReference type="SAM" id="SignalP"/>
    </source>
</evidence>
<dbReference type="PROSITE" id="PS51257">
    <property type="entry name" value="PROKAR_LIPOPROTEIN"/>
    <property type="match status" value="1"/>
</dbReference>
<dbReference type="PRINTS" id="PR00834">
    <property type="entry name" value="PROTEASES2C"/>
</dbReference>
<dbReference type="PROSITE" id="PS50106">
    <property type="entry name" value="PDZ"/>
    <property type="match status" value="2"/>
</dbReference>
<evidence type="ECO:0000259" key="6">
    <source>
        <dbReference type="PROSITE" id="PS50106"/>
    </source>
</evidence>
<keyword evidence="8" id="KW-1185">Reference proteome</keyword>
<dbReference type="Proteomes" id="UP000237968">
    <property type="component" value="Unassembled WGS sequence"/>
</dbReference>
<dbReference type="InterPro" id="IPR001940">
    <property type="entry name" value="Peptidase_S1C"/>
</dbReference>
<dbReference type="Gene3D" id="2.40.10.120">
    <property type="match status" value="1"/>
</dbReference>
<dbReference type="SUPFAM" id="SSF50494">
    <property type="entry name" value="Trypsin-like serine proteases"/>
    <property type="match status" value="1"/>
</dbReference>
<feature type="domain" description="PDZ" evidence="6">
    <location>
        <begin position="401"/>
        <end position="478"/>
    </location>
</feature>
<evidence type="ECO:0000256" key="1">
    <source>
        <dbReference type="ARBA" id="ARBA00010541"/>
    </source>
</evidence>
<evidence type="ECO:0000313" key="7">
    <source>
        <dbReference type="EMBL" id="PRQ01050.1"/>
    </source>
</evidence>
<proteinExistence type="inferred from homology"/>
<sequence>MSVRQLSPHGLFFLAFCVLGAPALITSAGCSNEAQASPPTQPDEAAETAKKVPAASPSVSSPPGPSPVVASKQYDPNQSLAPLIESVQPTVVSIQARSSRSGMFGRRSGGGIGSGFVISADGLVVTNHHVVAGNDEFEVHLQDGRRFEATVVGSDPQTDVAVMRLTNARGLKAVTFGSSEGLRVGDWVVAMGSPMGLEQTVTRGIVSAKGRGSLGLYQDGYADFLQTDAAINPGNSGGPLFNLAGEVIGINTAVGGHDGLGFAIPIDQATVVIPKLIKDGKVTRGWLGVGGRDEPPAFGAMPQKGAIIGEVHAGTPAALAGLQAGDQVIEIDGKAIEDFDELRTRIGEYSPKDTVTLELMRAGKREQLKVELGQRPEPGSLARMPSGRTPTPTPTPKSKRSADLYKGKPARLGVEVRETAGGVVIERVVEGGLGHRLGLRQGDVLERINGKTVSSVIEIIAALEADRSHAKVDVRRGSGRHTAVVSEG</sequence>
<dbReference type="AlphaFoldDB" id="A0A2S9Y7G1"/>
<dbReference type="SUPFAM" id="SSF50156">
    <property type="entry name" value="PDZ domain-like"/>
    <property type="match status" value="2"/>
</dbReference>
<dbReference type="Gene3D" id="2.30.42.10">
    <property type="match status" value="2"/>
</dbReference>
<accession>A0A2S9Y7G1</accession>
<reference evidence="7 8" key="1">
    <citation type="submission" date="2018-03" db="EMBL/GenBank/DDBJ databases">
        <title>Draft Genome Sequences of the Obligatory Marine Myxobacteria Enhygromyxa salina SWB005.</title>
        <authorList>
            <person name="Poehlein A."/>
            <person name="Moghaddam J.A."/>
            <person name="Harms H."/>
            <person name="Alanjari M."/>
            <person name="Koenig G.M."/>
            <person name="Daniel R."/>
            <person name="Schaeberle T.F."/>
        </authorList>
    </citation>
    <scope>NUCLEOTIDE SEQUENCE [LARGE SCALE GENOMIC DNA]</scope>
    <source>
        <strain evidence="7 8">SWB005</strain>
    </source>
</reference>
<evidence type="ECO:0000256" key="3">
    <source>
        <dbReference type="ARBA" id="ARBA00022801"/>
    </source>
</evidence>
<feature type="chain" id="PRO_5015417505" evidence="5">
    <location>
        <begin position="37"/>
        <end position="488"/>
    </location>
</feature>
<protein>
    <submittedName>
        <fullName evidence="7">Putative periplasmic serine endoprotease DegP-like</fullName>
        <ecNumber evidence="7">3.4.21.107</ecNumber>
    </submittedName>
</protein>
<gene>
    <name evidence="7" type="primary">mucD</name>
    <name evidence="7" type="ORF">ENSA5_27320</name>
</gene>
<dbReference type="InterPro" id="IPR036034">
    <property type="entry name" value="PDZ_sf"/>
</dbReference>